<dbReference type="EMBL" id="QNRF01000001">
    <property type="protein sequence ID" value="RBO85952.1"/>
    <property type="molecule type" value="Genomic_DNA"/>
</dbReference>
<dbReference type="Proteomes" id="UP000252086">
    <property type="component" value="Unassembled WGS sequence"/>
</dbReference>
<protein>
    <submittedName>
        <fullName evidence="2">N-hydroxyarylamine O-acetyltransferase</fullName>
    </submittedName>
</protein>
<dbReference type="PANTHER" id="PTHR11786:SF0">
    <property type="entry name" value="ARYLAMINE N-ACETYLTRANSFERASE 4-RELATED"/>
    <property type="match status" value="1"/>
</dbReference>
<dbReference type="AlphaFoldDB" id="A0A366D7B7"/>
<evidence type="ECO:0000313" key="2">
    <source>
        <dbReference type="EMBL" id="RBO85952.1"/>
    </source>
</evidence>
<dbReference type="Pfam" id="PF00797">
    <property type="entry name" value="Acetyltransf_2"/>
    <property type="match status" value="1"/>
</dbReference>
<dbReference type="PANTHER" id="PTHR11786">
    <property type="entry name" value="N-HYDROXYARYLAMINE O-ACETYLTRANSFERASE"/>
    <property type="match status" value="1"/>
</dbReference>
<dbReference type="InterPro" id="IPR038765">
    <property type="entry name" value="Papain-like_cys_pep_sf"/>
</dbReference>
<gene>
    <name evidence="2" type="ORF">DFP76_101228</name>
</gene>
<evidence type="ECO:0000256" key="1">
    <source>
        <dbReference type="ARBA" id="ARBA00006547"/>
    </source>
</evidence>
<reference evidence="2 3" key="1">
    <citation type="submission" date="2018-06" db="EMBL/GenBank/DDBJ databases">
        <title>Genomic Encyclopedia of Type Strains, Phase III (KMG-III): the genomes of soil and plant-associated and newly described type strains.</title>
        <authorList>
            <person name="Whitman W."/>
        </authorList>
    </citation>
    <scope>NUCLEOTIDE SEQUENCE [LARGE SCALE GENOMIC DNA]</scope>
    <source>
        <strain evidence="2 3">CECT 7732</strain>
    </source>
</reference>
<dbReference type="GO" id="GO:0016407">
    <property type="term" value="F:acetyltransferase activity"/>
    <property type="evidence" value="ECO:0007669"/>
    <property type="project" value="InterPro"/>
</dbReference>
<keyword evidence="2" id="KW-0808">Transferase</keyword>
<comment type="caution">
    <text evidence="2">The sequence shown here is derived from an EMBL/GenBank/DDBJ whole genome shotgun (WGS) entry which is preliminary data.</text>
</comment>
<dbReference type="OrthoDB" id="7181050at2"/>
<comment type="similarity">
    <text evidence="1">Belongs to the arylamine N-acetyltransferase family.</text>
</comment>
<evidence type="ECO:0000313" key="3">
    <source>
        <dbReference type="Proteomes" id="UP000252086"/>
    </source>
</evidence>
<dbReference type="RefSeq" id="WP_113872851.1">
    <property type="nucleotide sequence ID" value="NZ_QNRF01000001.1"/>
</dbReference>
<dbReference type="Gene3D" id="3.30.2140.10">
    <property type="entry name" value="Arylamine N-acetyltransferase"/>
    <property type="match status" value="1"/>
</dbReference>
<accession>A0A366D7B7</accession>
<keyword evidence="3" id="KW-1185">Reference proteome</keyword>
<dbReference type="SUPFAM" id="SSF54001">
    <property type="entry name" value="Cysteine proteinases"/>
    <property type="match status" value="1"/>
</dbReference>
<sequence>MSDLHAYLTDLKLTKPDELSVAFVGQLQAAHIAKYSFNSLAVLLGEEVSLDLTNVYEKIVLHGLGGYCFEHNKLAFELLKSLGYDVCLVMARVLNGQEIDRPRTHRVTLVKVEEETYLLDVGFGADCPIAPLLLQSDLLQQIGHERYRIVVQDGEYDVQIQKAGEFYTLYRFDLAEYTDADCLMGNFFSSKHPKAVFVNNLVVSIKDADRTSGIRNEVFFIRQNGLEQERLIDSAQALHALLAEVFHIHVEMVIAEHVFDRFIAPKLAELSPHQTTELS</sequence>
<organism evidence="2 3">
    <name type="scientific">Marinomonas aquiplantarum</name>
    <dbReference type="NCBI Taxonomy" id="491951"/>
    <lineage>
        <taxon>Bacteria</taxon>
        <taxon>Pseudomonadati</taxon>
        <taxon>Pseudomonadota</taxon>
        <taxon>Gammaproteobacteria</taxon>
        <taxon>Oceanospirillales</taxon>
        <taxon>Oceanospirillaceae</taxon>
        <taxon>Marinomonas</taxon>
    </lineage>
</organism>
<dbReference type="InterPro" id="IPR001447">
    <property type="entry name" value="Arylamine_N-AcTrfase"/>
</dbReference>
<dbReference type="Gene3D" id="2.40.128.150">
    <property type="entry name" value="Cysteine proteinases"/>
    <property type="match status" value="1"/>
</dbReference>
<name>A0A366D7B7_9GAMM</name>
<proteinExistence type="inferred from homology"/>